<dbReference type="Proteomes" id="UP000663829">
    <property type="component" value="Unassembled WGS sequence"/>
</dbReference>
<protein>
    <submittedName>
        <fullName evidence="2">Uncharacterized protein</fullName>
    </submittedName>
</protein>
<name>A0A815A5Y7_9BILA</name>
<evidence type="ECO:0000313" key="4">
    <source>
        <dbReference type="Proteomes" id="UP000663829"/>
    </source>
</evidence>
<dbReference type="AlphaFoldDB" id="A0A815A5Y7"/>
<keyword evidence="4" id="KW-1185">Reference proteome</keyword>
<sequence>MKKCDKGTSPDPTRPQSQQPSYSRHQQGEQAATMAQEKDRLPVTANSEFFYSPMYRHYFGLTPPNPRLCNPRLLENYIDWYLNVYMEEELP</sequence>
<dbReference type="Proteomes" id="UP000681722">
    <property type="component" value="Unassembled WGS sequence"/>
</dbReference>
<organism evidence="2 4">
    <name type="scientific">Didymodactylos carnosus</name>
    <dbReference type="NCBI Taxonomy" id="1234261"/>
    <lineage>
        <taxon>Eukaryota</taxon>
        <taxon>Metazoa</taxon>
        <taxon>Spiralia</taxon>
        <taxon>Gnathifera</taxon>
        <taxon>Rotifera</taxon>
        <taxon>Eurotatoria</taxon>
        <taxon>Bdelloidea</taxon>
        <taxon>Philodinida</taxon>
        <taxon>Philodinidae</taxon>
        <taxon>Didymodactylos</taxon>
    </lineage>
</organism>
<evidence type="ECO:0000313" key="2">
    <source>
        <dbReference type="EMBL" id="CAF1252274.1"/>
    </source>
</evidence>
<gene>
    <name evidence="2" type="ORF">GPM918_LOCUS26191</name>
    <name evidence="3" type="ORF">SRO942_LOCUS26295</name>
</gene>
<dbReference type="EMBL" id="CAJNOQ010010452">
    <property type="protein sequence ID" value="CAF1252274.1"/>
    <property type="molecule type" value="Genomic_DNA"/>
</dbReference>
<proteinExistence type="predicted"/>
<accession>A0A815A5Y7</accession>
<dbReference type="EMBL" id="CAJOBC010015038">
    <property type="protein sequence ID" value="CAF4022275.1"/>
    <property type="molecule type" value="Genomic_DNA"/>
</dbReference>
<evidence type="ECO:0000313" key="3">
    <source>
        <dbReference type="EMBL" id="CAF4022275.1"/>
    </source>
</evidence>
<feature type="region of interest" description="Disordered" evidence="1">
    <location>
        <begin position="1"/>
        <end position="40"/>
    </location>
</feature>
<comment type="caution">
    <text evidence="2">The sequence shown here is derived from an EMBL/GenBank/DDBJ whole genome shotgun (WGS) entry which is preliminary data.</text>
</comment>
<dbReference type="OrthoDB" id="10065670at2759"/>
<reference evidence="2" key="1">
    <citation type="submission" date="2021-02" db="EMBL/GenBank/DDBJ databases">
        <authorList>
            <person name="Nowell W R."/>
        </authorList>
    </citation>
    <scope>NUCLEOTIDE SEQUENCE</scope>
</reference>
<evidence type="ECO:0000256" key="1">
    <source>
        <dbReference type="SAM" id="MobiDB-lite"/>
    </source>
</evidence>
<feature type="compositionally biased region" description="Polar residues" evidence="1">
    <location>
        <begin position="10"/>
        <end position="30"/>
    </location>
</feature>